<dbReference type="STRING" id="126957.T1IVR2"/>
<evidence type="ECO:0000313" key="2">
    <source>
        <dbReference type="Proteomes" id="UP000014500"/>
    </source>
</evidence>
<dbReference type="GO" id="GO:0003735">
    <property type="term" value="F:structural constituent of ribosome"/>
    <property type="evidence" value="ECO:0007669"/>
    <property type="project" value="TreeGrafter"/>
</dbReference>
<dbReference type="Pfam" id="PF10245">
    <property type="entry name" value="MRP-S22"/>
    <property type="match status" value="2"/>
</dbReference>
<dbReference type="EMBL" id="JH431592">
    <property type="status" value="NOT_ANNOTATED_CDS"/>
    <property type="molecule type" value="Genomic_DNA"/>
</dbReference>
<accession>T1IVR2</accession>
<reference evidence="1" key="2">
    <citation type="submission" date="2015-02" db="UniProtKB">
        <authorList>
            <consortium name="EnsemblMetazoa"/>
        </authorList>
    </citation>
    <scope>IDENTIFICATION</scope>
</reference>
<dbReference type="InterPro" id="IPR019374">
    <property type="entry name" value="Ribosomal_mS22"/>
</dbReference>
<keyword evidence="2" id="KW-1185">Reference proteome</keyword>
<dbReference type="Proteomes" id="UP000014500">
    <property type="component" value="Unassembled WGS sequence"/>
</dbReference>
<dbReference type="PhylomeDB" id="T1IVR2"/>
<reference evidence="2" key="1">
    <citation type="submission" date="2011-05" db="EMBL/GenBank/DDBJ databases">
        <authorList>
            <person name="Richards S.R."/>
            <person name="Qu J."/>
            <person name="Jiang H."/>
            <person name="Jhangiani S.N."/>
            <person name="Agravi P."/>
            <person name="Goodspeed R."/>
            <person name="Gross S."/>
            <person name="Mandapat C."/>
            <person name="Jackson L."/>
            <person name="Mathew T."/>
            <person name="Pu L."/>
            <person name="Thornton R."/>
            <person name="Saada N."/>
            <person name="Wilczek-Boney K.B."/>
            <person name="Lee S."/>
            <person name="Kovar C."/>
            <person name="Wu Y."/>
            <person name="Scherer S.E."/>
            <person name="Worley K.C."/>
            <person name="Muzny D.M."/>
            <person name="Gibbs R."/>
        </authorList>
    </citation>
    <scope>NUCLEOTIDE SEQUENCE</scope>
    <source>
        <strain evidence="2">Brora</strain>
    </source>
</reference>
<dbReference type="PANTHER" id="PTHR13071">
    <property type="entry name" value="MITOCHONDRIAL 28S RIBOSOMAL PROTEIN S22"/>
    <property type="match status" value="1"/>
</dbReference>
<dbReference type="HOGENOM" id="CLU_053702_1_0_1"/>
<evidence type="ECO:0000313" key="1">
    <source>
        <dbReference type="EnsemblMetazoa" id="SMAR005263-PA"/>
    </source>
</evidence>
<proteinExistence type="predicted"/>
<dbReference type="AlphaFoldDB" id="T1IVR2"/>
<protein>
    <recommendedName>
        <fullName evidence="3">28S ribosomal protein S22, mitochondrial</fullName>
    </recommendedName>
</protein>
<dbReference type="OMA" id="CIDDLLY"/>
<evidence type="ECO:0008006" key="3">
    <source>
        <dbReference type="Google" id="ProtNLM"/>
    </source>
</evidence>
<dbReference type="EnsemblMetazoa" id="SMAR005263-RA">
    <property type="protein sequence ID" value="SMAR005263-PA"/>
    <property type="gene ID" value="SMAR005263"/>
</dbReference>
<dbReference type="eggNOG" id="KOG3890">
    <property type="taxonomic scope" value="Eukaryota"/>
</dbReference>
<name>T1IVR2_STRMM</name>
<organism evidence="1 2">
    <name type="scientific">Strigamia maritima</name>
    <name type="common">European centipede</name>
    <name type="synonym">Geophilus maritimus</name>
    <dbReference type="NCBI Taxonomy" id="126957"/>
    <lineage>
        <taxon>Eukaryota</taxon>
        <taxon>Metazoa</taxon>
        <taxon>Ecdysozoa</taxon>
        <taxon>Arthropoda</taxon>
        <taxon>Myriapoda</taxon>
        <taxon>Chilopoda</taxon>
        <taxon>Pleurostigmophora</taxon>
        <taxon>Geophilomorpha</taxon>
        <taxon>Linotaeniidae</taxon>
        <taxon>Strigamia</taxon>
    </lineage>
</organism>
<dbReference type="PANTHER" id="PTHR13071:SF4">
    <property type="entry name" value="SMALL RIBOSOMAL SUBUNIT PROTEIN MS22"/>
    <property type="match status" value="1"/>
</dbReference>
<sequence>MMTFLPSRPCVNSAFKRYLSHCSDGFSRRAILAYNEQDQAPYFFNDKVKKILTNITGLELEKVYKPKQMIPSDPEYKFVTSEELEQMIEKAKQRSNEKLQMPPVLQERKPITEVLSRDPRDRLIVARDPDGTLRRASWEERDRMTRLFFPKTKCKMTMPKMFEDEFLDKVLTKKKYQFVLDRACVQFEPDDPNYIRVTTKSYNHVDSTQKFRRVAIYETFYLTFYNKIDNLILDMVQLLLIENITDLIQLIYILHPEKKQSIEFSNQIDFIRDFVKQFTNTPAYIMAALQSYQQMQQQRLETSEGIKRAHVFTD</sequence>
<dbReference type="GO" id="GO:0005763">
    <property type="term" value="C:mitochondrial small ribosomal subunit"/>
    <property type="evidence" value="ECO:0007669"/>
    <property type="project" value="TreeGrafter"/>
</dbReference>